<name>A0A6A4KZA0_9ERIC</name>
<protein>
    <recommendedName>
        <fullName evidence="5">Pentacotripeptide-repeat region of PRORP domain-containing protein</fullName>
    </recommendedName>
</protein>
<dbReference type="OrthoDB" id="1917168at2759"/>
<feature type="repeat" description="PPR" evidence="2">
    <location>
        <begin position="154"/>
        <end position="188"/>
    </location>
</feature>
<feature type="non-terminal residue" evidence="3">
    <location>
        <position position="1"/>
    </location>
</feature>
<keyword evidence="1" id="KW-0677">Repeat</keyword>
<reference evidence="3 4" key="1">
    <citation type="journal article" date="2019" name="Genome Biol. Evol.">
        <title>The Rhododendron genome and chromosomal organization provide insight into shared whole-genome duplications across the heath family (Ericaceae).</title>
        <authorList>
            <person name="Soza V.L."/>
            <person name="Lindsley D."/>
            <person name="Waalkes A."/>
            <person name="Ramage E."/>
            <person name="Patwardhan R.P."/>
            <person name="Burton J.N."/>
            <person name="Adey A."/>
            <person name="Kumar A."/>
            <person name="Qiu R."/>
            <person name="Shendure J."/>
            <person name="Hall B."/>
        </authorList>
    </citation>
    <scope>NUCLEOTIDE SEQUENCE [LARGE SCALE GENOMIC DNA]</scope>
    <source>
        <strain evidence="3">RSF 1966-606</strain>
    </source>
</reference>
<evidence type="ECO:0008006" key="5">
    <source>
        <dbReference type="Google" id="ProtNLM"/>
    </source>
</evidence>
<dbReference type="GO" id="GO:0009451">
    <property type="term" value="P:RNA modification"/>
    <property type="evidence" value="ECO:0007669"/>
    <property type="project" value="InterPro"/>
</dbReference>
<dbReference type="SUPFAM" id="SSF48452">
    <property type="entry name" value="TPR-like"/>
    <property type="match status" value="1"/>
</dbReference>
<dbReference type="Proteomes" id="UP000428333">
    <property type="component" value="Linkage Group LG12"/>
</dbReference>
<dbReference type="FunFam" id="1.25.40.10:FF:000090">
    <property type="entry name" value="Pentatricopeptide repeat-containing protein, chloroplastic"/>
    <property type="match status" value="1"/>
</dbReference>
<comment type="caution">
    <text evidence="3">The sequence shown here is derived from an EMBL/GenBank/DDBJ whole genome shotgun (WGS) entry which is preliminary data.</text>
</comment>
<sequence length="199" mass="22488">MEGFGLEGERKRDVVLWTSTLGVYRRNGHVNEVVRLYKEMLMDRIKPDGVALVTVVSACGHTGQVNLGIEYFESMVCDFGLDPTPEHYSCLIDLLCLAGELERAWMVVNEMPYKANGCCTVSMWGSLLRACYECGNVNLAKLAAQRALELDCRNKGIYVLLSNMYAKYGMWNEIEQLREEMKERGHEKDVGCSRIEVAS</sequence>
<evidence type="ECO:0000256" key="1">
    <source>
        <dbReference type="ARBA" id="ARBA00022737"/>
    </source>
</evidence>
<evidence type="ECO:0000313" key="4">
    <source>
        <dbReference type="Proteomes" id="UP000428333"/>
    </source>
</evidence>
<evidence type="ECO:0000256" key="2">
    <source>
        <dbReference type="PROSITE-ProRule" id="PRU00708"/>
    </source>
</evidence>
<dbReference type="GO" id="GO:0003723">
    <property type="term" value="F:RNA binding"/>
    <property type="evidence" value="ECO:0007669"/>
    <property type="project" value="InterPro"/>
</dbReference>
<evidence type="ECO:0000313" key="3">
    <source>
        <dbReference type="EMBL" id="KAE9448219.1"/>
    </source>
</evidence>
<dbReference type="NCBIfam" id="TIGR00756">
    <property type="entry name" value="PPR"/>
    <property type="match status" value="3"/>
</dbReference>
<organism evidence="3 4">
    <name type="scientific">Rhododendron williamsianum</name>
    <dbReference type="NCBI Taxonomy" id="262921"/>
    <lineage>
        <taxon>Eukaryota</taxon>
        <taxon>Viridiplantae</taxon>
        <taxon>Streptophyta</taxon>
        <taxon>Embryophyta</taxon>
        <taxon>Tracheophyta</taxon>
        <taxon>Spermatophyta</taxon>
        <taxon>Magnoliopsida</taxon>
        <taxon>eudicotyledons</taxon>
        <taxon>Gunneridae</taxon>
        <taxon>Pentapetalae</taxon>
        <taxon>asterids</taxon>
        <taxon>Ericales</taxon>
        <taxon>Ericaceae</taxon>
        <taxon>Ericoideae</taxon>
        <taxon>Rhodoreae</taxon>
        <taxon>Rhododendron</taxon>
    </lineage>
</organism>
<dbReference type="EMBL" id="QEFC01003442">
    <property type="protein sequence ID" value="KAE9448219.1"/>
    <property type="molecule type" value="Genomic_DNA"/>
</dbReference>
<dbReference type="InterPro" id="IPR046848">
    <property type="entry name" value="E_motif"/>
</dbReference>
<dbReference type="AlphaFoldDB" id="A0A6A4KZA0"/>
<dbReference type="InterPro" id="IPR011990">
    <property type="entry name" value="TPR-like_helical_dom_sf"/>
</dbReference>
<keyword evidence="4" id="KW-1185">Reference proteome</keyword>
<accession>A0A6A4KZA0</accession>
<dbReference type="Pfam" id="PF01535">
    <property type="entry name" value="PPR"/>
    <property type="match status" value="2"/>
</dbReference>
<dbReference type="InterPro" id="IPR002885">
    <property type="entry name" value="PPR_rpt"/>
</dbReference>
<proteinExistence type="predicted"/>
<dbReference type="PANTHER" id="PTHR47926:SF386">
    <property type="entry name" value="PENTATRICOPEPTIDE REPEAT-CONTAINING PROTEIN"/>
    <property type="match status" value="1"/>
</dbReference>
<dbReference type="InterPro" id="IPR046960">
    <property type="entry name" value="PPR_At4g14850-like_plant"/>
</dbReference>
<dbReference type="Pfam" id="PF20431">
    <property type="entry name" value="E_motif"/>
    <property type="match status" value="1"/>
</dbReference>
<feature type="repeat" description="PPR" evidence="2">
    <location>
        <begin position="13"/>
        <end position="47"/>
    </location>
</feature>
<dbReference type="Pfam" id="PF12854">
    <property type="entry name" value="PPR_1"/>
    <property type="match status" value="1"/>
</dbReference>
<dbReference type="Gene3D" id="1.25.40.10">
    <property type="entry name" value="Tetratricopeptide repeat domain"/>
    <property type="match status" value="2"/>
</dbReference>
<dbReference type="PROSITE" id="PS51375">
    <property type="entry name" value="PPR"/>
    <property type="match status" value="2"/>
</dbReference>
<dbReference type="PANTHER" id="PTHR47926">
    <property type="entry name" value="PENTATRICOPEPTIDE REPEAT-CONTAINING PROTEIN"/>
    <property type="match status" value="1"/>
</dbReference>
<gene>
    <name evidence="3" type="ORF">C3L33_19886</name>
</gene>